<gene>
    <name evidence="9" type="ORF">E3T53_01760</name>
</gene>
<feature type="domain" description="RNA polymerase sigma factor 70 region 4 type 2" evidence="8">
    <location>
        <begin position="112"/>
        <end position="163"/>
    </location>
</feature>
<comment type="similarity">
    <text evidence="1 6">Belongs to the sigma-70 factor family. ECF subfamily.</text>
</comment>
<sequence>MLVGRATDGDVSAFETLVRRHAPMMRAYTVRMLGSVSAADDVVQDSFLLAWRQLSTLHDPTAVRAWLMKIASRQALTRLRGRPAERALPERECAVPPESQPESVAIRNAQLRALSAALEAVSEDQRQCWLLREVAGLSYEQIAEELCISPSTARGKLARARANIYAQMKGWR</sequence>
<dbReference type="InterPro" id="IPR013324">
    <property type="entry name" value="RNA_pol_sigma_r3/r4-like"/>
</dbReference>
<evidence type="ECO:0000259" key="7">
    <source>
        <dbReference type="Pfam" id="PF04542"/>
    </source>
</evidence>
<dbReference type="InterPro" id="IPR036388">
    <property type="entry name" value="WH-like_DNA-bd_sf"/>
</dbReference>
<dbReference type="EMBL" id="SOHQ01000007">
    <property type="protein sequence ID" value="TFD81905.1"/>
    <property type="molecule type" value="Genomic_DNA"/>
</dbReference>
<keyword evidence="3 6" id="KW-0731">Sigma factor</keyword>
<evidence type="ECO:0000259" key="8">
    <source>
        <dbReference type="Pfam" id="PF08281"/>
    </source>
</evidence>
<evidence type="ECO:0000256" key="4">
    <source>
        <dbReference type="ARBA" id="ARBA00023125"/>
    </source>
</evidence>
<keyword evidence="10" id="KW-1185">Reference proteome</keyword>
<dbReference type="PROSITE" id="PS01063">
    <property type="entry name" value="SIGMA70_ECF"/>
    <property type="match status" value="1"/>
</dbReference>
<dbReference type="InterPro" id="IPR000838">
    <property type="entry name" value="RNA_pol_sigma70_ECF_CS"/>
</dbReference>
<evidence type="ECO:0000256" key="3">
    <source>
        <dbReference type="ARBA" id="ARBA00023082"/>
    </source>
</evidence>
<dbReference type="PANTHER" id="PTHR43133:SF51">
    <property type="entry name" value="RNA POLYMERASE SIGMA FACTOR"/>
    <property type="match status" value="1"/>
</dbReference>
<evidence type="ECO:0000313" key="9">
    <source>
        <dbReference type="EMBL" id="TFD81905.1"/>
    </source>
</evidence>
<dbReference type="InterPro" id="IPR013249">
    <property type="entry name" value="RNA_pol_sigma70_r4_t2"/>
</dbReference>
<dbReference type="Gene3D" id="1.10.1740.10">
    <property type="match status" value="1"/>
</dbReference>
<dbReference type="AlphaFoldDB" id="A0A4Y8KRK0"/>
<dbReference type="OrthoDB" id="7376212at2"/>
<dbReference type="Proteomes" id="UP000298218">
    <property type="component" value="Unassembled WGS sequence"/>
</dbReference>
<reference evidence="9 10" key="1">
    <citation type="submission" date="2019-03" db="EMBL/GenBank/DDBJ databases">
        <title>Genomics of glacier-inhabiting Cryobacterium strains.</title>
        <authorList>
            <person name="Liu Q."/>
            <person name="Xin Y.-H."/>
        </authorList>
    </citation>
    <scope>NUCLEOTIDE SEQUENCE [LARGE SCALE GENOMIC DNA]</scope>
    <source>
        <strain evidence="9 10">CGMCC 1.4292</strain>
    </source>
</reference>
<dbReference type="SUPFAM" id="SSF88946">
    <property type="entry name" value="Sigma2 domain of RNA polymerase sigma factors"/>
    <property type="match status" value="1"/>
</dbReference>
<comment type="caution">
    <text evidence="9">The sequence shown here is derived from an EMBL/GenBank/DDBJ whole genome shotgun (WGS) entry which is preliminary data.</text>
</comment>
<evidence type="ECO:0000256" key="6">
    <source>
        <dbReference type="RuleBase" id="RU000716"/>
    </source>
</evidence>
<dbReference type="InterPro" id="IPR007627">
    <property type="entry name" value="RNA_pol_sigma70_r2"/>
</dbReference>
<dbReference type="InterPro" id="IPR039425">
    <property type="entry name" value="RNA_pol_sigma-70-like"/>
</dbReference>
<dbReference type="InterPro" id="IPR013325">
    <property type="entry name" value="RNA_pol_sigma_r2"/>
</dbReference>
<dbReference type="GO" id="GO:0003677">
    <property type="term" value="F:DNA binding"/>
    <property type="evidence" value="ECO:0007669"/>
    <property type="project" value="UniProtKB-KW"/>
</dbReference>
<dbReference type="GO" id="GO:0006950">
    <property type="term" value="P:response to stress"/>
    <property type="evidence" value="ECO:0007669"/>
    <property type="project" value="UniProtKB-ARBA"/>
</dbReference>
<evidence type="ECO:0000256" key="2">
    <source>
        <dbReference type="ARBA" id="ARBA00023015"/>
    </source>
</evidence>
<dbReference type="GO" id="GO:0006352">
    <property type="term" value="P:DNA-templated transcription initiation"/>
    <property type="evidence" value="ECO:0007669"/>
    <property type="project" value="InterPro"/>
</dbReference>
<dbReference type="CDD" id="cd06171">
    <property type="entry name" value="Sigma70_r4"/>
    <property type="match status" value="1"/>
</dbReference>
<organism evidence="9 10">
    <name type="scientific">Cryobacterium psychrophilum</name>
    <dbReference type="NCBI Taxonomy" id="41988"/>
    <lineage>
        <taxon>Bacteria</taxon>
        <taxon>Bacillati</taxon>
        <taxon>Actinomycetota</taxon>
        <taxon>Actinomycetes</taxon>
        <taxon>Micrococcales</taxon>
        <taxon>Microbacteriaceae</taxon>
        <taxon>Cryobacterium</taxon>
    </lineage>
</organism>
<protein>
    <recommendedName>
        <fullName evidence="6">RNA polymerase sigma factor</fullName>
    </recommendedName>
</protein>
<dbReference type="InterPro" id="IPR014284">
    <property type="entry name" value="RNA_pol_sigma-70_dom"/>
</dbReference>
<dbReference type="NCBIfam" id="TIGR02937">
    <property type="entry name" value="sigma70-ECF"/>
    <property type="match status" value="1"/>
</dbReference>
<feature type="domain" description="RNA polymerase sigma-70 region 2" evidence="7">
    <location>
        <begin position="17"/>
        <end position="81"/>
    </location>
</feature>
<keyword evidence="5 6" id="KW-0804">Transcription</keyword>
<accession>A0A4Y8KRK0</accession>
<dbReference type="PANTHER" id="PTHR43133">
    <property type="entry name" value="RNA POLYMERASE ECF-TYPE SIGMA FACTO"/>
    <property type="match status" value="1"/>
</dbReference>
<name>A0A4Y8KRK0_9MICO</name>
<evidence type="ECO:0000256" key="1">
    <source>
        <dbReference type="ARBA" id="ARBA00010641"/>
    </source>
</evidence>
<evidence type="ECO:0000313" key="10">
    <source>
        <dbReference type="Proteomes" id="UP000298218"/>
    </source>
</evidence>
<dbReference type="SUPFAM" id="SSF88659">
    <property type="entry name" value="Sigma3 and sigma4 domains of RNA polymerase sigma factors"/>
    <property type="match status" value="1"/>
</dbReference>
<keyword evidence="2 6" id="KW-0805">Transcription regulation</keyword>
<dbReference type="Pfam" id="PF04542">
    <property type="entry name" value="Sigma70_r2"/>
    <property type="match status" value="1"/>
</dbReference>
<dbReference type="Gene3D" id="1.10.10.10">
    <property type="entry name" value="Winged helix-like DNA-binding domain superfamily/Winged helix DNA-binding domain"/>
    <property type="match status" value="1"/>
</dbReference>
<evidence type="ECO:0000256" key="5">
    <source>
        <dbReference type="ARBA" id="ARBA00023163"/>
    </source>
</evidence>
<proteinExistence type="inferred from homology"/>
<dbReference type="GO" id="GO:0016987">
    <property type="term" value="F:sigma factor activity"/>
    <property type="evidence" value="ECO:0007669"/>
    <property type="project" value="UniProtKB-KW"/>
</dbReference>
<keyword evidence="4 6" id="KW-0238">DNA-binding</keyword>
<dbReference type="Pfam" id="PF08281">
    <property type="entry name" value="Sigma70_r4_2"/>
    <property type="match status" value="1"/>
</dbReference>